<feature type="domain" description="Helicase ATP-binding" evidence="13">
    <location>
        <begin position="292"/>
        <end position="458"/>
    </location>
</feature>
<dbReference type="Pfam" id="PF18319">
    <property type="entry name" value="Zn_ribbon_PriA"/>
    <property type="match status" value="1"/>
</dbReference>
<dbReference type="CDD" id="cd18804">
    <property type="entry name" value="SF2_C_priA"/>
    <property type="match status" value="1"/>
</dbReference>
<dbReference type="SMART" id="SM00490">
    <property type="entry name" value="HELICc"/>
    <property type="match status" value="1"/>
</dbReference>
<dbReference type="InterPro" id="IPR011545">
    <property type="entry name" value="DEAD/DEAH_box_helicase_dom"/>
</dbReference>
<accession>A0A6J4USP1</accession>
<dbReference type="GO" id="GO:0006270">
    <property type="term" value="P:DNA replication initiation"/>
    <property type="evidence" value="ECO:0007669"/>
    <property type="project" value="TreeGrafter"/>
</dbReference>
<keyword evidence="7 12" id="KW-0862">Zinc</keyword>
<dbReference type="GO" id="GO:0006302">
    <property type="term" value="P:double-strand break repair"/>
    <property type="evidence" value="ECO:0007669"/>
    <property type="project" value="InterPro"/>
</dbReference>
<keyword evidence="5 12" id="KW-0378">Hydrolase</keyword>
<dbReference type="Pfam" id="PF18074">
    <property type="entry name" value="PriA_C"/>
    <property type="match status" value="1"/>
</dbReference>
<dbReference type="InterPro" id="IPR001650">
    <property type="entry name" value="Helicase_C-like"/>
</dbReference>
<evidence type="ECO:0000256" key="6">
    <source>
        <dbReference type="ARBA" id="ARBA00022806"/>
    </source>
</evidence>
<dbReference type="FunFam" id="3.40.50.300:FF:000489">
    <property type="entry name" value="Primosome assembly protein PriA"/>
    <property type="match status" value="1"/>
</dbReference>
<name>A0A6J4USP1_9BACT</name>
<dbReference type="EC" id="5.6.2.4" evidence="12"/>
<dbReference type="Gene3D" id="3.40.1440.60">
    <property type="entry name" value="PriA, 3(prime) DNA-binding domain"/>
    <property type="match status" value="1"/>
</dbReference>
<dbReference type="NCBIfam" id="TIGR00595">
    <property type="entry name" value="priA"/>
    <property type="match status" value="1"/>
</dbReference>
<keyword evidence="3 12" id="KW-0479">Metal-binding</keyword>
<dbReference type="PANTHER" id="PTHR30580:SF0">
    <property type="entry name" value="PRIMOSOMAL PROTEIN N"/>
    <property type="match status" value="1"/>
</dbReference>
<comment type="similarity">
    <text evidence="12">Belongs to the helicase family. PriA subfamily.</text>
</comment>
<dbReference type="InterPro" id="IPR041222">
    <property type="entry name" value="PriA_3primeBD"/>
</dbReference>
<proteinExistence type="inferred from homology"/>
<keyword evidence="2 12" id="KW-0235">DNA replication</keyword>
<dbReference type="InterPro" id="IPR027417">
    <property type="entry name" value="P-loop_NTPase"/>
</dbReference>
<keyword evidence="4 12" id="KW-0547">Nucleotide-binding</keyword>
<dbReference type="InterPro" id="IPR005259">
    <property type="entry name" value="PriA"/>
</dbReference>
<dbReference type="Pfam" id="PF00270">
    <property type="entry name" value="DEAD"/>
    <property type="match status" value="1"/>
</dbReference>
<dbReference type="Pfam" id="PF17764">
    <property type="entry name" value="PriA_3primeBD"/>
    <property type="match status" value="1"/>
</dbReference>
<evidence type="ECO:0000256" key="2">
    <source>
        <dbReference type="ARBA" id="ARBA00022705"/>
    </source>
</evidence>
<dbReference type="EMBL" id="CADCWF010000148">
    <property type="protein sequence ID" value="CAA9558128.1"/>
    <property type="molecule type" value="Genomic_DNA"/>
</dbReference>
<evidence type="ECO:0000256" key="8">
    <source>
        <dbReference type="ARBA" id="ARBA00022840"/>
    </source>
</evidence>
<sequence length="818" mass="89144">MNQSGLDAPWFADLAVDGARSGGDLLTYAVPSSLAGSLQLGDLVWVGVRKRWGLAVVLRLHDEEPSFATKPIEALVDPPLRLAPDRIETARWMARETSSSLFAACAPFLPPGLASSACETVRLADPLPPLPALTTAQRRLVEFLGERGESQLEAARAALGSSLASVVPKLDDAGIVVRSVRGGWEPPTPKPQRFVRLLAPVAVERAPRQQAVVDDLVRRSRLAPSGDPPLVPLPDLLARTGSDHAVVGALARKGVVEEVTVARPLALVSESSEPVPTLTAAQAGAWRSIEDALAARDPTPFLLHGVTGSGKTEVYLRAIGWCVRHDRSAIVLAPEIALASQVVRRVTARFPGRVAVLHSALPEAERAATWAAIAAGQMPVVVGPRSALFAPVDNLGLVVLDEEHDGAYKQDAEPRYHARALAEEIGRRRGAVVVLGSATPAVETTWRAEDGQVRLLRLPDRVGPSRAGGDDRRTGEALELPPVETVDLRLELHRGNPLLLGERLLETLQRTLARREQAILFLNRRGMATVVLCRSCGRTLLCPYCDIPLVYHADRGWLLCHRCDLRQPPAAACSECGGGLNYFGAGTQRVEQEVRRVLPGARVLRWDQDTVRRRGGHEALLRQVERHEVDIVVGTQMIAKGLDLPLVTAVGVVNADTMLHLPDFRSAERTFQLLTQVAGRAGRRGPGSVVIVQSYTPDHYAIRAASRHDYAAFYGEEIAFRRTHRYPPFVRLVRYLVRDPDEARCAAQADEMARRLARHARDRGVEMDLLGPTPAFATKSRGLYQWQIVLRTEDLERLLDGLPAPPGWAVDVDPQSLL</sequence>
<evidence type="ECO:0000256" key="1">
    <source>
        <dbReference type="ARBA" id="ARBA00022515"/>
    </source>
</evidence>
<dbReference type="GO" id="GO:0005524">
    <property type="term" value="F:ATP binding"/>
    <property type="evidence" value="ECO:0007669"/>
    <property type="project" value="UniProtKB-UniRule"/>
</dbReference>
<dbReference type="PROSITE" id="PS51192">
    <property type="entry name" value="HELICASE_ATP_BIND_1"/>
    <property type="match status" value="1"/>
</dbReference>
<dbReference type="SMART" id="SM00487">
    <property type="entry name" value="DEXDc"/>
    <property type="match status" value="1"/>
</dbReference>
<dbReference type="PANTHER" id="PTHR30580">
    <property type="entry name" value="PRIMOSOMAL PROTEIN N"/>
    <property type="match status" value="1"/>
</dbReference>
<evidence type="ECO:0000256" key="12">
    <source>
        <dbReference type="HAMAP-Rule" id="MF_00983"/>
    </source>
</evidence>
<protein>
    <recommendedName>
        <fullName evidence="12">Replication restart protein PriA</fullName>
    </recommendedName>
    <alternativeName>
        <fullName evidence="12">ATP-dependent DNA helicase PriA</fullName>
        <ecNumber evidence="12">5.6.2.4</ecNumber>
    </alternativeName>
    <alternativeName>
        <fullName evidence="12">DNA 3'-5' helicase PriA</fullName>
    </alternativeName>
</protein>
<evidence type="ECO:0000313" key="14">
    <source>
        <dbReference type="EMBL" id="CAA9558128.1"/>
    </source>
</evidence>
<feature type="binding site" evidence="12">
    <location>
        <position position="563"/>
    </location>
    <ligand>
        <name>Zn(2+)</name>
        <dbReference type="ChEBI" id="CHEBI:29105"/>
        <label>2</label>
    </ligand>
</feature>
<evidence type="ECO:0000259" key="13">
    <source>
        <dbReference type="PROSITE" id="PS51192"/>
    </source>
</evidence>
<dbReference type="GO" id="GO:0003677">
    <property type="term" value="F:DNA binding"/>
    <property type="evidence" value="ECO:0007669"/>
    <property type="project" value="UniProtKB-UniRule"/>
</dbReference>
<dbReference type="GO" id="GO:0006269">
    <property type="term" value="P:DNA replication, synthesis of primer"/>
    <property type="evidence" value="ECO:0007669"/>
    <property type="project" value="UniProtKB-KW"/>
</dbReference>
<organism evidence="14">
    <name type="scientific">uncultured Thermomicrobiales bacterium</name>
    <dbReference type="NCBI Taxonomy" id="1645740"/>
    <lineage>
        <taxon>Bacteria</taxon>
        <taxon>Pseudomonadati</taxon>
        <taxon>Thermomicrobiota</taxon>
        <taxon>Thermomicrobia</taxon>
        <taxon>Thermomicrobiales</taxon>
        <taxon>environmental samples</taxon>
    </lineage>
</organism>
<dbReference type="Gene3D" id="3.40.50.300">
    <property type="entry name" value="P-loop containing nucleotide triphosphate hydrolases"/>
    <property type="match status" value="2"/>
</dbReference>
<evidence type="ECO:0000256" key="9">
    <source>
        <dbReference type="ARBA" id="ARBA00023125"/>
    </source>
</evidence>
<dbReference type="SUPFAM" id="SSF52540">
    <property type="entry name" value="P-loop containing nucleoside triphosphate hydrolases"/>
    <property type="match status" value="2"/>
</dbReference>
<dbReference type="HAMAP" id="MF_00983">
    <property type="entry name" value="PriA"/>
    <property type="match status" value="1"/>
</dbReference>
<comment type="function">
    <text evidence="12">Initiates the restart of stalled replication forks, which reloads the replicative helicase on sites other than the origin of replication. Recognizes and binds to abandoned replication forks and remodels them to uncover a helicase loading site. Promotes assembly of the primosome at these replication forks.</text>
</comment>
<dbReference type="GO" id="GO:1990077">
    <property type="term" value="C:primosome complex"/>
    <property type="evidence" value="ECO:0007669"/>
    <property type="project" value="UniProtKB-UniRule"/>
</dbReference>
<keyword evidence="10 12" id="KW-0413">Isomerase</keyword>
<dbReference type="GO" id="GO:0006310">
    <property type="term" value="P:DNA recombination"/>
    <property type="evidence" value="ECO:0007669"/>
    <property type="project" value="InterPro"/>
</dbReference>
<evidence type="ECO:0000256" key="5">
    <source>
        <dbReference type="ARBA" id="ARBA00022801"/>
    </source>
</evidence>
<dbReference type="InterPro" id="IPR014001">
    <property type="entry name" value="Helicase_ATP-bd"/>
</dbReference>
<reference evidence="14" key="1">
    <citation type="submission" date="2020-02" db="EMBL/GenBank/DDBJ databases">
        <authorList>
            <person name="Meier V. D."/>
        </authorList>
    </citation>
    <scope>NUCLEOTIDE SEQUENCE</scope>
    <source>
        <strain evidence="14">AVDCRST_MAG59</strain>
    </source>
</reference>
<evidence type="ECO:0000256" key="3">
    <source>
        <dbReference type="ARBA" id="ARBA00022723"/>
    </source>
</evidence>
<evidence type="ECO:0000256" key="11">
    <source>
        <dbReference type="ARBA" id="ARBA00048988"/>
    </source>
</evidence>
<dbReference type="GO" id="GO:0043138">
    <property type="term" value="F:3'-5' DNA helicase activity"/>
    <property type="evidence" value="ECO:0007669"/>
    <property type="project" value="UniProtKB-EC"/>
</dbReference>
<feature type="binding site" evidence="12">
    <location>
        <position position="573"/>
    </location>
    <ligand>
        <name>Zn(2+)</name>
        <dbReference type="ChEBI" id="CHEBI:29105"/>
        <label>1</label>
    </ligand>
</feature>
<evidence type="ECO:0000256" key="4">
    <source>
        <dbReference type="ARBA" id="ARBA00022741"/>
    </source>
</evidence>
<dbReference type="InterPro" id="IPR040498">
    <property type="entry name" value="PriA_CRR"/>
</dbReference>
<keyword evidence="1 12" id="KW-0639">Primosome</keyword>
<feature type="binding site" evidence="12">
    <location>
        <position position="576"/>
    </location>
    <ligand>
        <name>Zn(2+)</name>
        <dbReference type="ChEBI" id="CHEBI:29105"/>
        <label>1</label>
    </ligand>
</feature>
<keyword evidence="6 12" id="KW-0347">Helicase</keyword>
<evidence type="ECO:0000256" key="10">
    <source>
        <dbReference type="ARBA" id="ARBA00023235"/>
    </source>
</evidence>
<dbReference type="AlphaFoldDB" id="A0A6J4USP1"/>
<feature type="binding site" evidence="12">
    <location>
        <position position="545"/>
    </location>
    <ligand>
        <name>Zn(2+)</name>
        <dbReference type="ChEBI" id="CHEBI:29105"/>
        <label>2</label>
    </ligand>
</feature>
<evidence type="ECO:0000256" key="7">
    <source>
        <dbReference type="ARBA" id="ARBA00022833"/>
    </source>
</evidence>
<feature type="binding site" evidence="12">
    <location>
        <position position="533"/>
    </location>
    <ligand>
        <name>Zn(2+)</name>
        <dbReference type="ChEBI" id="CHEBI:29105"/>
        <label>1</label>
    </ligand>
</feature>
<dbReference type="InterPro" id="IPR042115">
    <property type="entry name" value="PriA_3primeBD_sf"/>
</dbReference>
<comment type="catalytic activity">
    <reaction evidence="11 12">
        <text>ATP + H2O = ADP + phosphate + H(+)</text>
        <dbReference type="Rhea" id="RHEA:13065"/>
        <dbReference type="ChEBI" id="CHEBI:15377"/>
        <dbReference type="ChEBI" id="CHEBI:15378"/>
        <dbReference type="ChEBI" id="CHEBI:30616"/>
        <dbReference type="ChEBI" id="CHEBI:43474"/>
        <dbReference type="ChEBI" id="CHEBI:456216"/>
        <dbReference type="EC" id="5.6.2.4"/>
    </reaction>
</comment>
<gene>
    <name evidence="12" type="primary">priA</name>
    <name evidence="14" type="ORF">AVDCRST_MAG59-2417</name>
</gene>
<comment type="subunit">
    <text evidence="12">Component of the replication restart primosome.</text>
</comment>
<feature type="binding site" evidence="12">
    <location>
        <position position="542"/>
    </location>
    <ligand>
        <name>Zn(2+)</name>
        <dbReference type="ChEBI" id="CHEBI:29105"/>
        <label>2</label>
    </ligand>
</feature>
<dbReference type="GO" id="GO:0008270">
    <property type="term" value="F:zinc ion binding"/>
    <property type="evidence" value="ECO:0007669"/>
    <property type="project" value="UniProtKB-UniRule"/>
</dbReference>
<comment type="cofactor">
    <cofactor evidence="12">
        <name>Zn(2+)</name>
        <dbReference type="ChEBI" id="CHEBI:29105"/>
    </cofactor>
    <text evidence="12">Binds 2 zinc ions per subunit.</text>
</comment>
<feature type="binding site" evidence="12">
    <location>
        <position position="536"/>
    </location>
    <ligand>
        <name>Zn(2+)</name>
        <dbReference type="ChEBI" id="CHEBI:29105"/>
        <label>1</label>
    </ligand>
</feature>
<keyword evidence="9 12" id="KW-0238">DNA-binding</keyword>
<keyword evidence="8 12" id="KW-0067">ATP-binding</keyword>
<feature type="binding site" evidence="12">
    <location>
        <position position="560"/>
    </location>
    <ligand>
        <name>Zn(2+)</name>
        <dbReference type="ChEBI" id="CHEBI:29105"/>
        <label>2</label>
    </ligand>
</feature>
<dbReference type="InterPro" id="IPR041236">
    <property type="entry name" value="PriA_C"/>
</dbReference>
<comment type="catalytic activity">
    <reaction evidence="12">
        <text>Couples ATP hydrolysis with the unwinding of duplex DNA by translocating in the 3'-5' direction.</text>
        <dbReference type="EC" id="5.6.2.4"/>
    </reaction>
</comment>
<dbReference type="GO" id="GO:0016787">
    <property type="term" value="F:hydrolase activity"/>
    <property type="evidence" value="ECO:0007669"/>
    <property type="project" value="UniProtKB-KW"/>
</dbReference>